<dbReference type="InterPro" id="IPR000182">
    <property type="entry name" value="GNAT_dom"/>
</dbReference>
<protein>
    <submittedName>
        <fullName evidence="4">GNAT family acetyltransferase</fullName>
    </submittedName>
</protein>
<keyword evidence="1 4" id="KW-0808">Transferase</keyword>
<evidence type="ECO:0000259" key="3">
    <source>
        <dbReference type="PROSITE" id="PS51186"/>
    </source>
</evidence>
<name>A0A0T8UB59_9STRE</name>
<evidence type="ECO:0000256" key="2">
    <source>
        <dbReference type="ARBA" id="ARBA00023315"/>
    </source>
</evidence>
<dbReference type="PANTHER" id="PTHR43877">
    <property type="entry name" value="AMINOALKYLPHOSPHONATE N-ACETYLTRANSFERASE-RELATED-RELATED"/>
    <property type="match status" value="1"/>
</dbReference>
<dbReference type="GO" id="GO:0016747">
    <property type="term" value="F:acyltransferase activity, transferring groups other than amino-acyl groups"/>
    <property type="evidence" value="ECO:0007669"/>
    <property type="project" value="InterPro"/>
</dbReference>
<feature type="domain" description="N-acetyltransferase" evidence="3">
    <location>
        <begin position="1"/>
        <end position="167"/>
    </location>
</feature>
<evidence type="ECO:0000313" key="4">
    <source>
        <dbReference type="EMBL" id="CKB05161.1"/>
    </source>
</evidence>
<dbReference type="PROSITE" id="PS51186">
    <property type="entry name" value="GNAT"/>
    <property type="match status" value="1"/>
</dbReference>
<dbReference type="SUPFAM" id="SSF55729">
    <property type="entry name" value="Acyl-CoA N-acyltransferases (Nat)"/>
    <property type="match status" value="1"/>
</dbReference>
<dbReference type="InterPro" id="IPR050832">
    <property type="entry name" value="Bact_Acetyltransf"/>
</dbReference>
<proteinExistence type="predicted"/>
<accession>A0A0T8UB59</accession>
<evidence type="ECO:0000313" key="5">
    <source>
        <dbReference type="Proteomes" id="UP000041827"/>
    </source>
</evidence>
<organism evidence="4 5">
    <name type="scientific">Streptococcus pseudopneumoniae</name>
    <dbReference type="NCBI Taxonomy" id="257758"/>
    <lineage>
        <taxon>Bacteria</taxon>
        <taxon>Bacillati</taxon>
        <taxon>Bacillota</taxon>
        <taxon>Bacilli</taxon>
        <taxon>Lactobacillales</taxon>
        <taxon>Streptococcaceae</taxon>
        <taxon>Streptococcus</taxon>
    </lineage>
</organism>
<keyword evidence="2" id="KW-0012">Acyltransferase</keyword>
<gene>
    <name evidence="4" type="ORF">ERS021757_01433</name>
</gene>
<reference evidence="5" key="1">
    <citation type="submission" date="2015-03" db="EMBL/GenBank/DDBJ databases">
        <authorList>
            <consortium name="Pathogen Informatics"/>
        </authorList>
    </citation>
    <scope>NUCLEOTIDE SEQUENCE [LARGE SCALE GENOMIC DNA]</scope>
    <source>
        <strain evidence="5">SMRU2248</strain>
    </source>
</reference>
<dbReference type="InterPro" id="IPR016181">
    <property type="entry name" value="Acyl_CoA_acyltransferase"/>
</dbReference>
<dbReference type="Pfam" id="PF00583">
    <property type="entry name" value="Acetyltransf_1"/>
    <property type="match status" value="1"/>
</dbReference>
<dbReference type="Proteomes" id="UP000041827">
    <property type="component" value="Unassembled WGS sequence"/>
</dbReference>
<dbReference type="Gene3D" id="3.40.630.30">
    <property type="match status" value="1"/>
</dbReference>
<evidence type="ECO:0000256" key="1">
    <source>
        <dbReference type="ARBA" id="ARBA00022679"/>
    </source>
</evidence>
<dbReference type="AlphaFoldDB" id="A0A0T8UB59"/>
<dbReference type="RefSeq" id="WP_000155489.1">
    <property type="nucleotide sequence ID" value="NZ_CMJT01000012.1"/>
</dbReference>
<dbReference type="EMBL" id="CMJT01000012">
    <property type="protein sequence ID" value="CKB05161.1"/>
    <property type="molecule type" value="Genomic_DNA"/>
</dbReference>
<dbReference type="PANTHER" id="PTHR43877:SF1">
    <property type="entry name" value="ACETYLTRANSFERASE"/>
    <property type="match status" value="1"/>
</dbReference>
<sequence length="172" mass="20081">MTIRKAKQEDIPKLLDLLQQILTLHHQARPDIFKQTGTKYSSSELQNILSQEHTPIFVFEDEKGQVLGHLFCTIKDKTDNPVLQEIKTLFIKDLCVDQNARGQKIGNQLYQFALNYAKEIGCHNLTLSVWNDNEGALRFYQRQGMKPQETTMEMIIDQEVIYKKMLEKVQFH</sequence>
<dbReference type="CDD" id="cd04301">
    <property type="entry name" value="NAT_SF"/>
    <property type="match status" value="1"/>
</dbReference>